<feature type="transmembrane region" description="Helical" evidence="18">
    <location>
        <begin position="210"/>
        <end position="227"/>
    </location>
</feature>
<dbReference type="GO" id="GO:0008955">
    <property type="term" value="F:peptidoglycan glycosyltransferase activity"/>
    <property type="evidence" value="ECO:0007669"/>
    <property type="project" value="UniProtKB-EC"/>
</dbReference>
<dbReference type="GO" id="GO:0015648">
    <property type="term" value="F:lipid-linked peptidoglycan transporter activity"/>
    <property type="evidence" value="ECO:0007669"/>
    <property type="project" value="TreeGrafter"/>
</dbReference>
<feature type="transmembrane region" description="Helical" evidence="18">
    <location>
        <begin position="65"/>
        <end position="86"/>
    </location>
</feature>
<evidence type="ECO:0000256" key="16">
    <source>
        <dbReference type="ARBA" id="ARBA00049966"/>
    </source>
</evidence>
<evidence type="ECO:0000256" key="8">
    <source>
        <dbReference type="ARBA" id="ARBA00023136"/>
    </source>
</evidence>
<comment type="subcellular location">
    <subcellularLocation>
        <location evidence="1">Membrane</location>
        <topology evidence="1">Multi-pass membrane protein</topology>
    </subcellularLocation>
</comment>
<accession>A0A1H6LDH5</accession>
<evidence type="ECO:0000256" key="2">
    <source>
        <dbReference type="ARBA" id="ARBA00022676"/>
    </source>
</evidence>
<evidence type="ECO:0000256" key="9">
    <source>
        <dbReference type="ARBA" id="ARBA00032370"/>
    </source>
</evidence>
<keyword evidence="6" id="KW-0573">Peptidoglycan synthesis</keyword>
<evidence type="ECO:0000256" key="14">
    <source>
        <dbReference type="ARBA" id="ARBA00044770"/>
    </source>
</evidence>
<dbReference type="EMBL" id="FNWV01000015">
    <property type="protein sequence ID" value="SEH82719.1"/>
    <property type="molecule type" value="Genomic_DNA"/>
</dbReference>
<evidence type="ECO:0000256" key="15">
    <source>
        <dbReference type="ARBA" id="ARBA00049902"/>
    </source>
</evidence>
<feature type="transmembrane region" description="Helical" evidence="18">
    <location>
        <begin position="349"/>
        <end position="370"/>
    </location>
</feature>
<dbReference type="PANTHER" id="PTHR30474">
    <property type="entry name" value="CELL CYCLE PROTEIN"/>
    <property type="match status" value="1"/>
</dbReference>
<dbReference type="InterPro" id="IPR001182">
    <property type="entry name" value="FtsW/RodA"/>
</dbReference>
<dbReference type="Proteomes" id="UP000183190">
    <property type="component" value="Unassembled WGS sequence"/>
</dbReference>
<evidence type="ECO:0000256" key="1">
    <source>
        <dbReference type="ARBA" id="ARBA00004141"/>
    </source>
</evidence>
<evidence type="ECO:0000313" key="19">
    <source>
        <dbReference type="EMBL" id="SEH82719.1"/>
    </source>
</evidence>
<keyword evidence="8 18" id="KW-0472">Membrane</keyword>
<protein>
    <recommendedName>
        <fullName evidence="12">Probable peptidoglycan glycosyltransferase FtsW</fullName>
        <ecNumber evidence="14">2.4.99.28</ecNumber>
    </recommendedName>
    <alternativeName>
        <fullName evidence="13">Cell division protein FtsW</fullName>
    </alternativeName>
    <alternativeName>
        <fullName evidence="10">Cell wall polymerase</fullName>
    </alternativeName>
    <alternativeName>
        <fullName evidence="9">Peptidoglycan polymerase</fullName>
    </alternativeName>
</protein>
<keyword evidence="19" id="KW-0131">Cell cycle</keyword>
<feature type="transmembrane region" description="Helical" evidence="18">
    <location>
        <begin position="323"/>
        <end position="342"/>
    </location>
</feature>
<evidence type="ECO:0000256" key="17">
    <source>
        <dbReference type="SAM" id="MobiDB-lite"/>
    </source>
</evidence>
<dbReference type="GO" id="GO:0009252">
    <property type="term" value="P:peptidoglycan biosynthetic process"/>
    <property type="evidence" value="ECO:0007669"/>
    <property type="project" value="UniProtKB-KW"/>
</dbReference>
<feature type="transmembrane region" description="Helical" evidence="18">
    <location>
        <begin position="239"/>
        <end position="257"/>
    </location>
</feature>
<comment type="similarity">
    <text evidence="11">Belongs to the SEDS family. FtsW subfamily.</text>
</comment>
<evidence type="ECO:0000256" key="3">
    <source>
        <dbReference type="ARBA" id="ARBA00022679"/>
    </source>
</evidence>
<keyword evidence="4 18" id="KW-0812">Transmembrane</keyword>
<dbReference type="PANTHER" id="PTHR30474:SF2">
    <property type="entry name" value="PEPTIDOGLYCAN GLYCOSYLTRANSFERASE FTSW-RELATED"/>
    <property type="match status" value="1"/>
</dbReference>
<reference evidence="19 20" key="1">
    <citation type="submission" date="2016-10" db="EMBL/GenBank/DDBJ databases">
        <authorList>
            <person name="de Groot N.N."/>
        </authorList>
    </citation>
    <scope>NUCLEOTIDE SEQUENCE [LARGE SCALE GENOMIC DNA]</scope>
    <source>
        <strain evidence="19 20">YAD2003</strain>
    </source>
</reference>
<name>A0A1H6LDH5_RUMFL</name>
<keyword evidence="7 18" id="KW-1133">Transmembrane helix</keyword>
<evidence type="ECO:0000256" key="4">
    <source>
        <dbReference type="ARBA" id="ARBA00022692"/>
    </source>
</evidence>
<keyword evidence="2" id="KW-0328">Glycosyltransferase</keyword>
<keyword evidence="19" id="KW-0132">Cell division</keyword>
<keyword evidence="3" id="KW-0808">Transferase</keyword>
<dbReference type="OrthoDB" id="9812661at2"/>
<gene>
    <name evidence="19" type="ORF">SAMN02910265_02909</name>
</gene>
<sequence length="437" mass="48847">MYANPVAYVFSCIFVIFAHSAMLVNIWFNGNFSEPRDIAILGAAVIILDIAYFVFILFFKQMSYVLDFLLVLILNMSVIFQSCFICKFNFKHYITCIVCLAASKCGYILCKNHKILQDKKKYIYGGIGFLLLLVLVVYFAKHDMWIRIGSFTLQPSEFIKPLFVLACATSIADQQKKHKILCFSVVYENIALFGLMAAICLVQVKSHDYGSLPTFISIYCVGFILRICYPKAKFSKKKLIAVIAVIVVFLIIGLKYAPEYVQHRLHVDIWSDKTGDGYQQSQALIAIANGGWFGVGPGKGFLSNIFAYDNDIVFATVSEEWGLLYALMMVLTIIIITAIPLFNPTRSYYHATMSSCICAAFIVQMALNIFGSCNLIPFTGVTIPFISSGGSSLLVSGFMTGMLMAGQSPVFNVANNPKSKSKPKKQEQAVPAWRWKE</sequence>
<evidence type="ECO:0000256" key="13">
    <source>
        <dbReference type="ARBA" id="ARBA00041418"/>
    </source>
</evidence>
<keyword evidence="5" id="KW-0133">Cell shape</keyword>
<evidence type="ECO:0000256" key="7">
    <source>
        <dbReference type="ARBA" id="ARBA00022989"/>
    </source>
</evidence>
<evidence type="ECO:0000256" key="18">
    <source>
        <dbReference type="SAM" id="Phobius"/>
    </source>
</evidence>
<feature type="transmembrane region" description="Helical" evidence="18">
    <location>
        <begin position="6"/>
        <end position="28"/>
    </location>
</feature>
<evidence type="ECO:0000256" key="5">
    <source>
        <dbReference type="ARBA" id="ARBA00022960"/>
    </source>
</evidence>
<proteinExistence type="inferred from homology"/>
<organism evidence="19 20">
    <name type="scientific">Ruminococcus flavefaciens</name>
    <dbReference type="NCBI Taxonomy" id="1265"/>
    <lineage>
        <taxon>Bacteria</taxon>
        <taxon>Bacillati</taxon>
        <taxon>Bacillota</taxon>
        <taxon>Clostridia</taxon>
        <taxon>Eubacteriales</taxon>
        <taxon>Oscillospiraceae</taxon>
        <taxon>Ruminococcus</taxon>
    </lineage>
</organism>
<evidence type="ECO:0000256" key="6">
    <source>
        <dbReference type="ARBA" id="ARBA00022984"/>
    </source>
</evidence>
<feature type="transmembrane region" description="Helical" evidence="18">
    <location>
        <begin position="122"/>
        <end position="140"/>
    </location>
</feature>
<evidence type="ECO:0000256" key="10">
    <source>
        <dbReference type="ARBA" id="ARBA00033270"/>
    </source>
</evidence>
<dbReference type="GO" id="GO:0005886">
    <property type="term" value="C:plasma membrane"/>
    <property type="evidence" value="ECO:0007669"/>
    <property type="project" value="TreeGrafter"/>
</dbReference>
<evidence type="ECO:0000256" key="12">
    <source>
        <dbReference type="ARBA" id="ARBA00041185"/>
    </source>
</evidence>
<evidence type="ECO:0000256" key="11">
    <source>
        <dbReference type="ARBA" id="ARBA00038053"/>
    </source>
</evidence>
<feature type="transmembrane region" description="Helical" evidence="18">
    <location>
        <begin position="180"/>
        <end position="204"/>
    </location>
</feature>
<evidence type="ECO:0000313" key="20">
    <source>
        <dbReference type="Proteomes" id="UP000183190"/>
    </source>
</evidence>
<dbReference type="AlphaFoldDB" id="A0A1H6LDH5"/>
<dbReference type="GO" id="GO:0051301">
    <property type="term" value="P:cell division"/>
    <property type="evidence" value="ECO:0007669"/>
    <property type="project" value="UniProtKB-KW"/>
</dbReference>
<dbReference type="EC" id="2.4.99.28" evidence="14"/>
<dbReference type="GO" id="GO:0008360">
    <property type="term" value="P:regulation of cell shape"/>
    <property type="evidence" value="ECO:0007669"/>
    <property type="project" value="UniProtKB-KW"/>
</dbReference>
<comment type="function">
    <text evidence="16">Peptidoglycan polymerase that is essential for cell division.</text>
</comment>
<feature type="region of interest" description="Disordered" evidence="17">
    <location>
        <begin position="415"/>
        <end position="437"/>
    </location>
</feature>
<dbReference type="GO" id="GO:0032153">
    <property type="term" value="C:cell division site"/>
    <property type="evidence" value="ECO:0007669"/>
    <property type="project" value="TreeGrafter"/>
</dbReference>
<comment type="catalytic activity">
    <reaction evidence="15">
        <text>[GlcNAc-(1-&gt;4)-Mur2Ac(oyl-L-Ala-gamma-D-Glu-L-Lys-D-Ala-D-Ala)](n)-di-trans,octa-cis-undecaprenyl diphosphate + beta-D-GlcNAc-(1-&gt;4)-Mur2Ac(oyl-L-Ala-gamma-D-Glu-L-Lys-D-Ala-D-Ala)-di-trans,octa-cis-undecaprenyl diphosphate = [GlcNAc-(1-&gt;4)-Mur2Ac(oyl-L-Ala-gamma-D-Glu-L-Lys-D-Ala-D-Ala)](n+1)-di-trans,octa-cis-undecaprenyl diphosphate + di-trans,octa-cis-undecaprenyl diphosphate + H(+)</text>
        <dbReference type="Rhea" id="RHEA:23708"/>
        <dbReference type="Rhea" id="RHEA-COMP:9602"/>
        <dbReference type="Rhea" id="RHEA-COMP:9603"/>
        <dbReference type="ChEBI" id="CHEBI:15378"/>
        <dbReference type="ChEBI" id="CHEBI:58405"/>
        <dbReference type="ChEBI" id="CHEBI:60033"/>
        <dbReference type="ChEBI" id="CHEBI:78435"/>
        <dbReference type="EC" id="2.4.99.28"/>
    </reaction>
</comment>
<dbReference type="Pfam" id="PF01098">
    <property type="entry name" value="FTSW_RODA_SPOVE"/>
    <property type="match status" value="1"/>
</dbReference>
<feature type="transmembrane region" description="Helical" evidence="18">
    <location>
        <begin position="40"/>
        <end position="59"/>
    </location>
</feature>